<dbReference type="Pfam" id="PF03961">
    <property type="entry name" value="FapA"/>
    <property type="match status" value="1"/>
</dbReference>
<gene>
    <name evidence="3" type="ORF">WG68_09400</name>
</gene>
<sequence>MQFTEHNNTIKITVPVSSTAISAVDIQQQLVAHGFERCLVLQDQLTNLLVEYQQIQQKIKENLVAENAKELSYRIAEKRDAELTFDISEDKMTATAIITAAWGGAPVSANDLVKSAQANGIVFGFSKEQIIKLVSYAAKAEPGSKMKLLIARGRLMKPGVNSRFEPLLAEMESRRNRPVVTTDEKADLRDFGAIPAIKAGEAIMRRHPPTAGVVGMLVNGDMIPATPGLHIEWQLGEGVELAPDNPDLLLAARDGLPRIIEAGATVDEVFTVKNVDLATGHIIFRGSVVVTGNVDEGMKVIAGGNVFVKGMVEGQLIEAGGDITISGSVIGHQLAQADQQSEYSTELKALGDIQCNLAQYSRINCGGNLYVSKQLMHCAVEAAIVYAGPEDNPNGKLVGGFFYLDKGIYCGNLGAPSSSAVLVKLNRQLDPIVEKQEVLRASVAAERAEMEELRQQLEKLKKIEGNAQMEMRRYELVANFDERKELAISLINDIKILEAQRQEKLAELLIVVRQQLFSAVEVHFGKEQVKSRREYGPSKIILVDGKPCIEPL</sequence>
<evidence type="ECO:0000259" key="2">
    <source>
        <dbReference type="Pfam" id="PF20250"/>
    </source>
</evidence>
<accession>A0A0M2V405</accession>
<dbReference type="Gene3D" id="2.160.20.70">
    <property type="match status" value="1"/>
</dbReference>
<dbReference type="RefSeq" id="WP_046557437.1">
    <property type="nucleotide sequence ID" value="NZ_LAHO01000008.1"/>
</dbReference>
<dbReference type="PATRIC" id="fig|336831.14.peg.182"/>
<dbReference type="InterPro" id="IPR046866">
    <property type="entry name" value="FapA_N"/>
</dbReference>
<dbReference type="PANTHER" id="PTHR38032">
    <property type="entry name" value="POLYMERASE-RELATED"/>
    <property type="match status" value="1"/>
</dbReference>
<keyword evidence="1" id="KW-0175">Coiled coil</keyword>
<dbReference type="PANTHER" id="PTHR38032:SF1">
    <property type="entry name" value="RNA-BINDING PROTEIN KHPB N-TERMINAL DOMAIN-CONTAINING PROTEIN"/>
    <property type="match status" value="1"/>
</dbReference>
<dbReference type="STRING" id="336831.WG68_09400"/>
<evidence type="ECO:0000313" key="4">
    <source>
        <dbReference type="Proteomes" id="UP000034228"/>
    </source>
</evidence>
<dbReference type="Pfam" id="PF20250">
    <property type="entry name" value="FapA_N"/>
    <property type="match status" value="1"/>
</dbReference>
<dbReference type="Proteomes" id="UP000034228">
    <property type="component" value="Unassembled WGS sequence"/>
</dbReference>
<dbReference type="GO" id="GO:0000902">
    <property type="term" value="P:cell morphogenesis"/>
    <property type="evidence" value="ECO:0007669"/>
    <property type="project" value="InterPro"/>
</dbReference>
<dbReference type="SUPFAM" id="SSF63848">
    <property type="entry name" value="Cell-division inhibitor MinC, C-terminal domain"/>
    <property type="match status" value="1"/>
</dbReference>
<dbReference type="InterPro" id="IPR046865">
    <property type="entry name" value="FapA_b_solenoid"/>
</dbReference>
<feature type="coiled-coil region" evidence="1">
    <location>
        <begin position="436"/>
        <end position="470"/>
    </location>
</feature>
<dbReference type="InterPro" id="IPR036145">
    <property type="entry name" value="MinC_C_sf"/>
</dbReference>
<evidence type="ECO:0000313" key="3">
    <source>
        <dbReference type="EMBL" id="KKO45592.1"/>
    </source>
</evidence>
<dbReference type="AlphaFoldDB" id="A0A0M2V405"/>
<feature type="domain" description="Flagellar Assembly Protein A N-terminal region" evidence="2">
    <location>
        <begin position="84"/>
        <end position="260"/>
    </location>
</feature>
<keyword evidence="4" id="KW-1185">Reference proteome</keyword>
<organism evidence="3 4">
    <name type="scientific">Arsukibacterium ikkense</name>
    <dbReference type="NCBI Taxonomy" id="336831"/>
    <lineage>
        <taxon>Bacteria</taxon>
        <taxon>Pseudomonadati</taxon>
        <taxon>Pseudomonadota</taxon>
        <taxon>Gammaproteobacteria</taxon>
        <taxon>Chromatiales</taxon>
        <taxon>Chromatiaceae</taxon>
        <taxon>Arsukibacterium</taxon>
    </lineage>
</organism>
<dbReference type="OrthoDB" id="5807941at2"/>
<proteinExistence type="predicted"/>
<dbReference type="InterPro" id="IPR016098">
    <property type="entry name" value="CAP/MinC_C"/>
</dbReference>
<dbReference type="InterPro" id="IPR005646">
    <property type="entry name" value="FapA"/>
</dbReference>
<reference evidence="3 4" key="1">
    <citation type="submission" date="2015-03" db="EMBL/GenBank/DDBJ databases">
        <title>Draft genome sequences of two protease-producing strains of Arsukibacterium isolated from two cold and alkaline environments.</title>
        <authorList>
            <person name="Lylloff J.E."/>
            <person name="Skov L.B."/>
            <person name="Jepsen M."/>
            <person name="Hallin P.F."/>
            <person name="Sorensen S.J."/>
            <person name="Stougaard P."/>
            <person name="Glaring M.A."/>
        </authorList>
    </citation>
    <scope>NUCLEOTIDE SEQUENCE [LARGE SCALE GENOMIC DNA]</scope>
    <source>
        <strain evidence="3 4">GCM72</strain>
    </source>
</reference>
<evidence type="ECO:0000256" key="1">
    <source>
        <dbReference type="SAM" id="Coils"/>
    </source>
</evidence>
<comment type="caution">
    <text evidence="3">The sequence shown here is derived from an EMBL/GenBank/DDBJ whole genome shotgun (WGS) entry which is preliminary data.</text>
</comment>
<protein>
    <submittedName>
        <fullName evidence="3">Polymerase</fullName>
    </submittedName>
</protein>
<dbReference type="EMBL" id="LAHO01000008">
    <property type="protein sequence ID" value="KKO45592.1"/>
    <property type="molecule type" value="Genomic_DNA"/>
</dbReference>
<name>A0A0M2V405_9GAMM</name>